<protein>
    <recommendedName>
        <fullName evidence="2">Peptidase M20 domain-containing protein 2</fullName>
    </recommendedName>
</protein>
<gene>
    <name evidence="5" type="ORF">ABL_03887</name>
</gene>
<dbReference type="InterPro" id="IPR036264">
    <property type="entry name" value="Bact_exopeptidase_dim_dom"/>
</dbReference>
<feature type="region of interest" description="Disordered" evidence="3">
    <location>
        <begin position="30"/>
        <end position="50"/>
    </location>
</feature>
<evidence type="ECO:0000313" key="5">
    <source>
        <dbReference type="EMBL" id="GAQ40923.1"/>
    </source>
</evidence>
<evidence type="ECO:0000313" key="6">
    <source>
        <dbReference type="Proteomes" id="UP000068243"/>
    </source>
</evidence>
<dbReference type="InterPro" id="IPR052030">
    <property type="entry name" value="Peptidase_M20/M20A_hydrolases"/>
</dbReference>
<dbReference type="PIRSF" id="PIRSF037226">
    <property type="entry name" value="Amidohydrolase_ACY1L2_prd"/>
    <property type="match status" value="1"/>
</dbReference>
<comment type="similarity">
    <text evidence="1 2">Belongs to the peptidase M20A family.</text>
</comment>
<name>A0A117DZE1_ASPNG</name>
<dbReference type="Pfam" id="PF01546">
    <property type="entry name" value="Peptidase_M20"/>
    <property type="match status" value="1"/>
</dbReference>
<accession>A0A117DZE1</accession>
<reference evidence="6" key="1">
    <citation type="journal article" date="2016" name="Genome Announc.">
        <title>Draft genome sequence of Aspergillus niger strain An76.</title>
        <authorList>
            <person name="Gong W."/>
            <person name="Cheng Z."/>
            <person name="Zhang H."/>
            <person name="Liu L."/>
            <person name="Gao P."/>
            <person name="Wang L."/>
        </authorList>
    </citation>
    <scope>NUCLEOTIDE SEQUENCE [LARGE SCALE GENOMIC DNA]</scope>
    <source>
        <strain evidence="6">An76</strain>
    </source>
</reference>
<evidence type="ECO:0000256" key="1">
    <source>
        <dbReference type="ARBA" id="ARBA00006247"/>
    </source>
</evidence>
<dbReference type="CDD" id="cd05672">
    <property type="entry name" value="M20_ACY1L2-like"/>
    <property type="match status" value="1"/>
</dbReference>
<evidence type="ECO:0000256" key="3">
    <source>
        <dbReference type="SAM" id="MobiDB-lite"/>
    </source>
</evidence>
<dbReference type="OMA" id="MRAMGHH"/>
<dbReference type="GO" id="GO:0016805">
    <property type="term" value="F:dipeptidase activity"/>
    <property type="evidence" value="ECO:0007669"/>
    <property type="project" value="InterPro"/>
</dbReference>
<dbReference type="SUPFAM" id="SSF55031">
    <property type="entry name" value="Bacterial exopeptidase dimerisation domain"/>
    <property type="match status" value="1"/>
</dbReference>
<dbReference type="Gene3D" id="3.40.630.10">
    <property type="entry name" value="Zn peptidases"/>
    <property type="match status" value="1"/>
</dbReference>
<dbReference type="PANTHER" id="PTHR30575:SF0">
    <property type="entry name" value="XAA-ARG DIPEPTIDASE"/>
    <property type="match status" value="1"/>
</dbReference>
<keyword evidence="5" id="KW-0378">Hydrolase</keyword>
<dbReference type="PaxDb" id="5061-CADANGAP00011636"/>
<dbReference type="Gene3D" id="3.30.70.360">
    <property type="match status" value="1"/>
</dbReference>
<dbReference type="VEuPathDB" id="FungiDB:ATCC64974_31250"/>
<dbReference type="InterPro" id="IPR017439">
    <property type="entry name" value="Amidohydrolase"/>
</dbReference>
<dbReference type="InterPro" id="IPR011650">
    <property type="entry name" value="Peptidase_M20_dimer"/>
</dbReference>
<dbReference type="EMBL" id="BCMY01000005">
    <property type="protein sequence ID" value="GAQ40923.1"/>
    <property type="molecule type" value="Genomic_DNA"/>
</dbReference>
<dbReference type="VEuPathDB" id="FungiDB:ASPNIDRAFT2_1150950"/>
<feature type="domain" description="Peptidase M20 dimerisation" evidence="4">
    <location>
        <begin position="220"/>
        <end position="312"/>
    </location>
</feature>
<dbReference type="Pfam" id="PF07687">
    <property type="entry name" value="M20_dimer"/>
    <property type="match status" value="1"/>
</dbReference>
<dbReference type="VEuPathDB" id="FungiDB:M747DRAFT_276593"/>
<dbReference type="VEuPathDB" id="FungiDB:An15g01800"/>
<dbReference type="InterPro" id="IPR017144">
    <property type="entry name" value="Xaa-Arg_dipeptidase"/>
</dbReference>
<dbReference type="FunFam" id="3.30.70.360:FF:000004">
    <property type="entry name" value="Peptidase M20 domain-containing protein 2"/>
    <property type="match status" value="1"/>
</dbReference>
<dbReference type="Proteomes" id="UP000068243">
    <property type="component" value="Unassembled WGS sequence"/>
</dbReference>
<dbReference type="InterPro" id="IPR002933">
    <property type="entry name" value="Peptidase_M20"/>
</dbReference>
<dbReference type="OrthoDB" id="6119954at2759"/>
<dbReference type="NCBIfam" id="TIGR01891">
    <property type="entry name" value="amidohydrolases"/>
    <property type="match status" value="1"/>
</dbReference>
<evidence type="ECO:0000259" key="4">
    <source>
        <dbReference type="Pfam" id="PF07687"/>
    </source>
</evidence>
<dbReference type="PANTHER" id="PTHR30575">
    <property type="entry name" value="PEPTIDASE M20"/>
    <property type="match status" value="1"/>
</dbReference>
<proteinExistence type="inferred from homology"/>
<organism evidence="5 6">
    <name type="scientific">Aspergillus niger</name>
    <dbReference type="NCBI Taxonomy" id="5061"/>
    <lineage>
        <taxon>Eukaryota</taxon>
        <taxon>Fungi</taxon>
        <taxon>Dikarya</taxon>
        <taxon>Ascomycota</taxon>
        <taxon>Pezizomycotina</taxon>
        <taxon>Eurotiomycetes</taxon>
        <taxon>Eurotiomycetidae</taxon>
        <taxon>Eurotiales</taxon>
        <taxon>Aspergillaceae</taxon>
        <taxon>Aspergillus</taxon>
        <taxon>Aspergillus subgen. Circumdati</taxon>
    </lineage>
</organism>
<sequence>MQLEATQQRFIASVEEALHKHASELEDINKKASPNTHPPIPHTPTNQQPQIWSTPELAYTEHQAHDNICTLFETLQRTNPSYRIQRSAYDLPTAFEVTYTHGSSTSGGRTIVFNAEYDALPNIGHACGHNLIATSSIAAFIATCEALKHQAPEDSNYTIRLLGTPAEESGGGKVRLLENGAYKDVDACLMVHPIPMAPGHPELLSLATVLPGGFLANDKVTVTFTGKPAHAAAAPWEGVNALDAVVAAYVNISLLRQQILPTQRIHGVVASGGDRPNVIPMSASVDYYIRSPTKKGLKALTEKVVKCFEAAALATGCGVEFEWGVSYDDLKTNNPICESYVSVMRAMGHHTVMNNAGQSGKLTGASTDMGNVSYALPGFHGLFTIPTDGVNHTPGFTNGAGSPEAHQRCLACAAGMAVVACQIVTDDEFARRVKEDFEVEVEE</sequence>
<evidence type="ECO:0000256" key="2">
    <source>
        <dbReference type="PIRNR" id="PIRNR037226"/>
    </source>
</evidence>
<dbReference type="AlphaFoldDB" id="A0A117DZE1"/>
<comment type="caution">
    <text evidence="5">The sequence shown here is derived from an EMBL/GenBank/DDBJ whole genome shotgun (WGS) entry which is preliminary data.</text>
</comment>
<dbReference type="SUPFAM" id="SSF53187">
    <property type="entry name" value="Zn-dependent exopeptidases"/>
    <property type="match status" value="1"/>
</dbReference>